<dbReference type="AlphaFoldDB" id="A0AAN7R307"/>
<dbReference type="Proteomes" id="UP001346149">
    <property type="component" value="Unassembled WGS sequence"/>
</dbReference>
<comment type="caution">
    <text evidence="8">The sequence shown here is derived from an EMBL/GenBank/DDBJ whole genome shotgun (WGS) entry which is preliminary data.</text>
</comment>
<dbReference type="SUPFAM" id="SSF118290">
    <property type="entry name" value="WRKY DNA-binding domain"/>
    <property type="match status" value="1"/>
</dbReference>
<accession>A0AAN7R307</accession>
<evidence type="ECO:0000256" key="1">
    <source>
        <dbReference type="ARBA" id="ARBA00004123"/>
    </source>
</evidence>
<dbReference type="GO" id="GO:0043565">
    <property type="term" value="F:sequence-specific DNA binding"/>
    <property type="evidence" value="ECO:0007669"/>
    <property type="project" value="InterPro"/>
</dbReference>
<dbReference type="PANTHER" id="PTHR31221">
    <property type="entry name" value="WRKY TRANSCRIPTION FACTOR PROTEIN 1-RELATED"/>
    <property type="match status" value="1"/>
</dbReference>
<dbReference type="InterPro" id="IPR003657">
    <property type="entry name" value="WRKY_dom"/>
</dbReference>
<comment type="subcellular location">
    <subcellularLocation>
        <location evidence="1">Nucleus</location>
    </subcellularLocation>
</comment>
<feature type="region of interest" description="Disordered" evidence="6">
    <location>
        <begin position="97"/>
        <end position="118"/>
    </location>
</feature>
<evidence type="ECO:0000313" key="9">
    <source>
        <dbReference type="Proteomes" id="UP001346149"/>
    </source>
</evidence>
<name>A0AAN7R307_TRANT</name>
<keyword evidence="2" id="KW-0805">Transcription regulation</keyword>
<evidence type="ECO:0000256" key="3">
    <source>
        <dbReference type="ARBA" id="ARBA00023125"/>
    </source>
</evidence>
<dbReference type="SMART" id="SM00774">
    <property type="entry name" value="WRKY"/>
    <property type="match status" value="1"/>
</dbReference>
<evidence type="ECO:0000259" key="7">
    <source>
        <dbReference type="PROSITE" id="PS50811"/>
    </source>
</evidence>
<dbReference type="GO" id="GO:0005634">
    <property type="term" value="C:nucleus"/>
    <property type="evidence" value="ECO:0007669"/>
    <property type="project" value="UniProtKB-SubCell"/>
</dbReference>
<evidence type="ECO:0000256" key="4">
    <source>
        <dbReference type="ARBA" id="ARBA00023163"/>
    </source>
</evidence>
<dbReference type="PROSITE" id="PS50811">
    <property type="entry name" value="WRKY"/>
    <property type="match status" value="1"/>
</dbReference>
<dbReference type="Gene3D" id="2.20.25.80">
    <property type="entry name" value="WRKY domain"/>
    <property type="match status" value="1"/>
</dbReference>
<dbReference type="InterPro" id="IPR044810">
    <property type="entry name" value="WRKY_plant"/>
</dbReference>
<feature type="domain" description="WRKY" evidence="7">
    <location>
        <begin position="9"/>
        <end position="74"/>
    </location>
</feature>
<dbReference type="EMBL" id="JAXQNO010000013">
    <property type="protein sequence ID" value="KAK4786320.1"/>
    <property type="molecule type" value="Genomic_DNA"/>
</dbReference>
<dbReference type="PANTHER" id="PTHR31221:SF261">
    <property type="entry name" value="OS03G0657400 PROTEIN"/>
    <property type="match status" value="1"/>
</dbReference>
<dbReference type="InterPro" id="IPR036576">
    <property type="entry name" value="WRKY_dom_sf"/>
</dbReference>
<proteinExistence type="predicted"/>
<reference evidence="8 9" key="1">
    <citation type="journal article" date="2023" name="Hortic Res">
        <title>Pangenome of water caltrop reveals structural variations and asymmetric subgenome divergence after allopolyploidization.</title>
        <authorList>
            <person name="Zhang X."/>
            <person name="Chen Y."/>
            <person name="Wang L."/>
            <person name="Yuan Y."/>
            <person name="Fang M."/>
            <person name="Shi L."/>
            <person name="Lu R."/>
            <person name="Comes H.P."/>
            <person name="Ma Y."/>
            <person name="Chen Y."/>
            <person name="Huang G."/>
            <person name="Zhou Y."/>
            <person name="Zheng Z."/>
            <person name="Qiu Y."/>
        </authorList>
    </citation>
    <scope>NUCLEOTIDE SEQUENCE [LARGE SCALE GENOMIC DNA]</scope>
    <source>
        <strain evidence="8">F231</strain>
    </source>
</reference>
<protein>
    <recommendedName>
        <fullName evidence="7">WRKY domain-containing protein</fullName>
    </recommendedName>
</protein>
<keyword evidence="4" id="KW-0804">Transcription</keyword>
<keyword evidence="5" id="KW-0539">Nucleus</keyword>
<evidence type="ECO:0000256" key="6">
    <source>
        <dbReference type="SAM" id="MobiDB-lite"/>
    </source>
</evidence>
<keyword evidence="3" id="KW-0238">DNA-binding</keyword>
<evidence type="ECO:0000256" key="2">
    <source>
        <dbReference type="ARBA" id="ARBA00023015"/>
    </source>
</evidence>
<keyword evidence="9" id="KW-1185">Reference proteome</keyword>
<gene>
    <name evidence="8" type="ORF">SAY86_003009</name>
</gene>
<evidence type="ECO:0000313" key="8">
    <source>
        <dbReference type="EMBL" id="KAK4786320.1"/>
    </source>
</evidence>
<evidence type="ECO:0000256" key="5">
    <source>
        <dbReference type="ARBA" id="ARBA00023242"/>
    </source>
</evidence>
<organism evidence="8 9">
    <name type="scientific">Trapa natans</name>
    <name type="common">Water chestnut</name>
    <dbReference type="NCBI Taxonomy" id="22666"/>
    <lineage>
        <taxon>Eukaryota</taxon>
        <taxon>Viridiplantae</taxon>
        <taxon>Streptophyta</taxon>
        <taxon>Embryophyta</taxon>
        <taxon>Tracheophyta</taxon>
        <taxon>Spermatophyta</taxon>
        <taxon>Magnoliopsida</taxon>
        <taxon>eudicotyledons</taxon>
        <taxon>Gunneridae</taxon>
        <taxon>Pentapetalae</taxon>
        <taxon>rosids</taxon>
        <taxon>malvids</taxon>
        <taxon>Myrtales</taxon>
        <taxon>Lythraceae</taxon>
        <taxon>Trapa</taxon>
    </lineage>
</organism>
<sequence>MADQGNIIRAPDFPEDGHEWKKYGQKLIRTIGKHRSYFICQRANCKAKKRVEWSPLEPDDLKVVYVGTHTHEGPDQAGPGSISSVDANRYNLLTQVLGDGQWQSPPDHDPTGGQITGQ</sequence>
<dbReference type="GO" id="GO:0003700">
    <property type="term" value="F:DNA-binding transcription factor activity"/>
    <property type="evidence" value="ECO:0007669"/>
    <property type="project" value="InterPro"/>
</dbReference>
<dbReference type="Pfam" id="PF03106">
    <property type="entry name" value="WRKY"/>
    <property type="match status" value="1"/>
</dbReference>